<dbReference type="Gene3D" id="1.10.260.40">
    <property type="entry name" value="lambda repressor-like DNA-binding domains"/>
    <property type="match status" value="1"/>
</dbReference>
<organism evidence="2 3">
    <name type="scientific">Bacteroides gallinaceum</name>
    <dbReference type="NCBI Taxonomy" id="1462571"/>
    <lineage>
        <taxon>Bacteria</taxon>
        <taxon>Pseudomonadati</taxon>
        <taxon>Bacteroidota</taxon>
        <taxon>Bacteroidia</taxon>
        <taxon>Bacteroidales</taxon>
        <taxon>Bacteroidaceae</taxon>
        <taxon>Bacteroides</taxon>
    </lineage>
</organism>
<name>A0ABT7VGK9_9BACE</name>
<dbReference type="InterPro" id="IPR010982">
    <property type="entry name" value="Lambda_DNA-bd_dom_sf"/>
</dbReference>
<evidence type="ECO:0000313" key="3">
    <source>
        <dbReference type="Proteomes" id="UP001169458"/>
    </source>
</evidence>
<dbReference type="InterPro" id="IPR001387">
    <property type="entry name" value="Cro/C1-type_HTH"/>
</dbReference>
<feature type="domain" description="HTH cro/C1-type" evidence="1">
    <location>
        <begin position="7"/>
        <end position="61"/>
    </location>
</feature>
<dbReference type="EMBL" id="JAUDEN010000015">
    <property type="protein sequence ID" value="MDM8325447.1"/>
    <property type="molecule type" value="Genomic_DNA"/>
</dbReference>
<proteinExistence type="predicted"/>
<dbReference type="Proteomes" id="UP001169458">
    <property type="component" value="Unassembled WGS sequence"/>
</dbReference>
<dbReference type="SMART" id="SM00530">
    <property type="entry name" value="HTH_XRE"/>
    <property type="match status" value="1"/>
</dbReference>
<reference evidence="3" key="1">
    <citation type="submission" date="2023-07" db="EMBL/GenBank/DDBJ databases">
        <title>Identification and characterization of horizontal gene transfer across gut microbiota members of farm animals based on homology search.</title>
        <authorList>
            <person name="Schwarzerova J."/>
            <person name="Nykrynova M."/>
            <person name="Jureckova K."/>
            <person name="Cejkova D."/>
            <person name="Rychlik I."/>
        </authorList>
    </citation>
    <scope>NUCLEOTIDE SEQUENCE [LARGE SCALE GENOMIC DNA]</scope>
    <source>
        <strain evidence="3">109_WCHN</strain>
    </source>
</reference>
<evidence type="ECO:0000259" key="1">
    <source>
        <dbReference type="PROSITE" id="PS50943"/>
    </source>
</evidence>
<dbReference type="PROSITE" id="PS50943">
    <property type="entry name" value="HTH_CROC1"/>
    <property type="match status" value="1"/>
</dbReference>
<dbReference type="RefSeq" id="WP_258336713.1">
    <property type="nucleotide sequence ID" value="NZ_JAUDCP010000010.1"/>
</dbReference>
<dbReference type="CDD" id="cd00093">
    <property type="entry name" value="HTH_XRE"/>
    <property type="match status" value="1"/>
</dbReference>
<accession>A0ABT7VGK9</accession>
<evidence type="ECO:0000313" key="2">
    <source>
        <dbReference type="EMBL" id="MDM8325447.1"/>
    </source>
</evidence>
<keyword evidence="3" id="KW-1185">Reference proteome</keyword>
<dbReference type="SUPFAM" id="SSF47413">
    <property type="entry name" value="lambda repressor-like DNA-binding domains"/>
    <property type="match status" value="1"/>
</dbReference>
<sequence length="99" mass="11194">MLFAERIKAARDSLQLSQKEVAKAIGVDVPMYSRIERGQRPAKREAIPALSKLLGLDESELLKLWLAEKVYNYVVDEEDAESVLSIVAESIVEYKNKTK</sequence>
<comment type="caution">
    <text evidence="2">The sequence shown here is derived from an EMBL/GenBank/DDBJ whole genome shotgun (WGS) entry which is preliminary data.</text>
</comment>
<dbReference type="Pfam" id="PF01381">
    <property type="entry name" value="HTH_3"/>
    <property type="match status" value="1"/>
</dbReference>
<protein>
    <submittedName>
        <fullName evidence="2">Helix-turn-helix transcriptional regulator</fullName>
    </submittedName>
</protein>
<gene>
    <name evidence="2" type="ORF">QUW60_09450</name>
</gene>